<reference evidence="3 4" key="1">
    <citation type="submission" date="2015-05" db="EMBL/GenBank/DDBJ databases">
        <title>Complete genome sequence of Corynebacterium epidermidicanis DSM 45586, isolated from the skin of a dog suffering from pruritus.</title>
        <authorList>
            <person name="Ruckert C."/>
            <person name="Albersmeier A."/>
            <person name="Winkler A."/>
            <person name="Tauch A."/>
        </authorList>
    </citation>
    <scope>NUCLEOTIDE SEQUENCE [LARGE SCALE GENOMIC DNA]</scope>
    <source>
        <strain evidence="3 4">DSM 45586</strain>
    </source>
</reference>
<dbReference type="RefSeq" id="WP_047239810.1">
    <property type="nucleotide sequence ID" value="NZ_CP011541.1"/>
</dbReference>
<name>A0A0G3GQ15_9CORY</name>
<dbReference type="EMBL" id="CP011541">
    <property type="protein sequence ID" value="AKK02640.1"/>
    <property type="molecule type" value="Genomic_DNA"/>
</dbReference>
<evidence type="ECO:0000313" key="4">
    <source>
        <dbReference type="Proteomes" id="UP000035368"/>
    </source>
</evidence>
<organism evidence="3 4">
    <name type="scientific">Corynebacterium epidermidicanis</name>
    <dbReference type="NCBI Taxonomy" id="1050174"/>
    <lineage>
        <taxon>Bacteria</taxon>
        <taxon>Bacillati</taxon>
        <taxon>Actinomycetota</taxon>
        <taxon>Actinomycetes</taxon>
        <taxon>Mycobacteriales</taxon>
        <taxon>Corynebacteriaceae</taxon>
        <taxon>Corynebacterium</taxon>
    </lineage>
</organism>
<protein>
    <submittedName>
        <fullName evidence="3">Putative DUF1707 family protein</fullName>
    </submittedName>
</protein>
<evidence type="ECO:0000259" key="2">
    <source>
        <dbReference type="Pfam" id="PF08044"/>
    </source>
</evidence>
<keyword evidence="4" id="KW-1185">Reference proteome</keyword>
<dbReference type="PANTHER" id="PTHR40763">
    <property type="entry name" value="MEMBRANE PROTEIN-RELATED"/>
    <property type="match status" value="1"/>
</dbReference>
<keyword evidence="1" id="KW-0812">Transmembrane</keyword>
<feature type="domain" description="DUF1707" evidence="2">
    <location>
        <begin position="6"/>
        <end position="58"/>
    </location>
</feature>
<feature type="transmembrane region" description="Helical" evidence="1">
    <location>
        <begin position="86"/>
        <end position="106"/>
    </location>
</feature>
<sequence>MPADNIRLSDADRARAMEALGTYFAEGRLTVTEFEERSGKAATATTAGELTPLFDDLPGGMPTATPIASASTELATLKRKRDISRAVESSAGIVAFGLFLVLQFVFNLNYAWVPFLLIPMAVGGSRKFLGLSEEEEKLLKVLERKQVQEQAKRLEGS</sequence>
<dbReference type="PANTHER" id="PTHR40763:SF4">
    <property type="entry name" value="DUF1707 DOMAIN-CONTAINING PROTEIN"/>
    <property type="match status" value="1"/>
</dbReference>
<gene>
    <name evidence="3" type="ORF">CEPID_03835</name>
</gene>
<keyword evidence="1" id="KW-0472">Membrane</keyword>
<evidence type="ECO:0000256" key="1">
    <source>
        <dbReference type="SAM" id="Phobius"/>
    </source>
</evidence>
<dbReference type="PATRIC" id="fig|1050174.4.peg.777"/>
<dbReference type="AlphaFoldDB" id="A0A0G3GQ15"/>
<accession>A0A0G3GQ15</accession>
<proteinExistence type="predicted"/>
<dbReference type="Proteomes" id="UP000035368">
    <property type="component" value="Chromosome"/>
</dbReference>
<evidence type="ECO:0000313" key="3">
    <source>
        <dbReference type="EMBL" id="AKK02640.1"/>
    </source>
</evidence>
<dbReference type="STRING" id="1050174.CEPID_03835"/>
<dbReference type="InterPro" id="IPR012551">
    <property type="entry name" value="DUF1707_SHOCT-like"/>
</dbReference>
<dbReference type="OrthoDB" id="3534574at2"/>
<dbReference type="KEGG" id="cei:CEPID_03835"/>
<keyword evidence="1" id="KW-1133">Transmembrane helix</keyword>
<dbReference type="Pfam" id="PF08044">
    <property type="entry name" value="DUF1707"/>
    <property type="match status" value="1"/>
</dbReference>